<dbReference type="OrthoDB" id="6134459at2759"/>
<comment type="caution">
    <text evidence="2">The sequence shown here is derived from an EMBL/GenBank/DDBJ whole genome shotgun (WGS) entry which is preliminary data.</text>
</comment>
<dbReference type="Proteomes" id="UP000886998">
    <property type="component" value="Unassembled WGS sequence"/>
</dbReference>
<dbReference type="AlphaFoldDB" id="A0A8X7BZQ3"/>
<organism evidence="2 3">
    <name type="scientific">Trichonephila inaurata madagascariensis</name>
    <dbReference type="NCBI Taxonomy" id="2747483"/>
    <lineage>
        <taxon>Eukaryota</taxon>
        <taxon>Metazoa</taxon>
        <taxon>Ecdysozoa</taxon>
        <taxon>Arthropoda</taxon>
        <taxon>Chelicerata</taxon>
        <taxon>Arachnida</taxon>
        <taxon>Araneae</taxon>
        <taxon>Araneomorphae</taxon>
        <taxon>Entelegynae</taxon>
        <taxon>Araneoidea</taxon>
        <taxon>Nephilidae</taxon>
        <taxon>Trichonephila</taxon>
        <taxon>Trichonephila inaurata</taxon>
    </lineage>
</organism>
<evidence type="ECO:0000256" key="1">
    <source>
        <dbReference type="SAM" id="SignalP"/>
    </source>
</evidence>
<feature type="signal peptide" evidence="1">
    <location>
        <begin position="1"/>
        <end position="24"/>
    </location>
</feature>
<dbReference type="PANTHER" id="PTHR45902:SF1">
    <property type="entry name" value="LATROPHILIN RECEPTOR-LIKE PROTEIN A"/>
    <property type="match status" value="1"/>
</dbReference>
<feature type="chain" id="PRO_5036460809" evidence="1">
    <location>
        <begin position="25"/>
        <end position="342"/>
    </location>
</feature>
<dbReference type="EMBL" id="BMAV01006550">
    <property type="protein sequence ID" value="GFY48602.1"/>
    <property type="molecule type" value="Genomic_DNA"/>
</dbReference>
<keyword evidence="1" id="KW-0732">Signal</keyword>
<sequence length="342" mass="38113">MMGHYLAESVVFIVCISFLIFSHALEYSDLETLGFRNCPLKNSCSRMGNADFTERVCECDNLCANYRDCCIDAPVSSSRRLSRHTCLHFGNYTHQGEYVINSCPSTYSGGNDVRRKCTNDDFSDPLLSAPVTDTLHRKTYLNRYCALCNDASPTSLTTWSISACKVPLSESNNITWQDVVYDSDVNKWGYHRNGQFHACEFKFDRPSSVAGIARPCRANIVSSCPSTWVRQSYKRACESYMSVVTDSANIAYKNPHCALCNGATVGELMCLPMSIMEKKSKPFSFALLLDVNTSDGDIVGVSRSSTQSCGRGEKYDPFFKKCKQLVCAIPGYSMVNGKCVRQ</sequence>
<reference evidence="2" key="1">
    <citation type="submission" date="2020-08" db="EMBL/GenBank/DDBJ databases">
        <title>Multicomponent nature underlies the extraordinary mechanical properties of spider dragline silk.</title>
        <authorList>
            <person name="Kono N."/>
            <person name="Nakamura H."/>
            <person name="Mori M."/>
            <person name="Yoshida Y."/>
            <person name="Ohtoshi R."/>
            <person name="Malay A.D."/>
            <person name="Moran D.A.P."/>
            <person name="Tomita M."/>
            <person name="Numata K."/>
            <person name="Arakawa K."/>
        </authorList>
    </citation>
    <scope>NUCLEOTIDE SEQUENCE</scope>
</reference>
<protein>
    <submittedName>
        <fullName evidence="2">SMB domain-containing protein</fullName>
    </submittedName>
</protein>
<gene>
    <name evidence="2" type="primary">AVEN_207688_1</name>
    <name evidence="2" type="ORF">TNIN_179751</name>
</gene>
<dbReference type="InterPro" id="IPR053231">
    <property type="entry name" value="GPCR_LN-TM7"/>
</dbReference>
<name>A0A8X7BZQ3_9ARAC</name>
<accession>A0A8X7BZQ3</accession>
<dbReference type="PANTHER" id="PTHR45902">
    <property type="entry name" value="LATROPHILIN RECEPTOR-LIKE PROTEIN A"/>
    <property type="match status" value="1"/>
</dbReference>
<evidence type="ECO:0000313" key="3">
    <source>
        <dbReference type="Proteomes" id="UP000886998"/>
    </source>
</evidence>
<proteinExistence type="predicted"/>
<evidence type="ECO:0000313" key="2">
    <source>
        <dbReference type="EMBL" id="GFY48602.1"/>
    </source>
</evidence>
<keyword evidence="3" id="KW-1185">Reference proteome</keyword>